<organism evidence="4 5">
    <name type="scientific">Candidatus Woesebacteria bacterium GW2011_GWB1_39_12</name>
    <dbReference type="NCBI Taxonomy" id="1618574"/>
    <lineage>
        <taxon>Bacteria</taxon>
        <taxon>Candidatus Woeseibacteriota</taxon>
    </lineage>
</organism>
<evidence type="ECO:0000313" key="4">
    <source>
        <dbReference type="EMBL" id="KKR00430.1"/>
    </source>
</evidence>
<dbReference type="PIRSF" id="PIRSF037663">
    <property type="entry name" value="Acetyltransf_GNAT_prd"/>
    <property type="match status" value="1"/>
</dbReference>
<evidence type="ECO:0000259" key="3">
    <source>
        <dbReference type="PROSITE" id="PS51186"/>
    </source>
</evidence>
<dbReference type="PANTHER" id="PTHR42919">
    <property type="entry name" value="N-ALPHA-ACETYLTRANSFERASE"/>
    <property type="match status" value="1"/>
</dbReference>
<accession>A0A0G0PQI2</accession>
<dbReference type="InterPro" id="IPR051556">
    <property type="entry name" value="N-term/lysine_N-AcTrnsfr"/>
</dbReference>
<keyword evidence="2" id="KW-0012">Acyltransferase</keyword>
<evidence type="ECO:0000256" key="1">
    <source>
        <dbReference type="ARBA" id="ARBA00022679"/>
    </source>
</evidence>
<dbReference type="AlphaFoldDB" id="A0A0G0PQI2"/>
<dbReference type="InterPro" id="IPR000182">
    <property type="entry name" value="GNAT_dom"/>
</dbReference>
<evidence type="ECO:0000313" key="5">
    <source>
        <dbReference type="Proteomes" id="UP000033881"/>
    </source>
</evidence>
<dbReference type="InterPro" id="IPR017255">
    <property type="entry name" value="AcTrfase_GNAT_prd"/>
</dbReference>
<comment type="caution">
    <text evidence="4">The sequence shown here is derived from an EMBL/GenBank/DDBJ whole genome shotgun (WGS) entry which is preliminary data.</text>
</comment>
<keyword evidence="1 4" id="KW-0808">Transferase</keyword>
<evidence type="ECO:0000256" key="2">
    <source>
        <dbReference type="ARBA" id="ARBA00023315"/>
    </source>
</evidence>
<dbReference type="Proteomes" id="UP000033881">
    <property type="component" value="Unassembled WGS sequence"/>
</dbReference>
<dbReference type="GO" id="GO:0016747">
    <property type="term" value="F:acyltransferase activity, transferring groups other than amino-acyl groups"/>
    <property type="evidence" value="ECO:0007669"/>
    <property type="project" value="InterPro"/>
</dbReference>
<dbReference type="PROSITE" id="PS51186">
    <property type="entry name" value="GNAT"/>
    <property type="match status" value="1"/>
</dbReference>
<sequence>MVKIRNYKISDYTKVKEILEEASLFDGVWDSEENLSGKIKANPESILVAVKDGVIVGNVCIINYGSKLQYLFRLAVDKDYRNQGIATQLINSAVDIARKNGVNEVGLYADADNSKLLAYYSKRGFKKSKSRYYYMWQDIK</sequence>
<gene>
    <name evidence="4" type="ORF">UT24_C0012G0052</name>
</gene>
<dbReference type="Gene3D" id="3.40.630.30">
    <property type="match status" value="1"/>
</dbReference>
<dbReference type="EMBL" id="LBWB01000012">
    <property type="protein sequence ID" value="KKR00430.1"/>
    <property type="molecule type" value="Genomic_DNA"/>
</dbReference>
<dbReference type="InterPro" id="IPR016181">
    <property type="entry name" value="Acyl_CoA_acyltransferase"/>
</dbReference>
<protein>
    <submittedName>
        <fullName evidence="4">Putative ribosomal-protein-alanine N-acetyltransferase</fullName>
    </submittedName>
</protein>
<dbReference type="Pfam" id="PF00583">
    <property type="entry name" value="Acetyltransf_1"/>
    <property type="match status" value="1"/>
</dbReference>
<proteinExistence type="predicted"/>
<name>A0A0G0PQI2_9BACT</name>
<dbReference type="PANTHER" id="PTHR42919:SF8">
    <property type="entry name" value="N-ALPHA-ACETYLTRANSFERASE 50"/>
    <property type="match status" value="1"/>
</dbReference>
<dbReference type="CDD" id="cd04301">
    <property type="entry name" value="NAT_SF"/>
    <property type="match status" value="1"/>
</dbReference>
<dbReference type="STRING" id="1618574.UT24_C0012G0052"/>
<dbReference type="SUPFAM" id="SSF55729">
    <property type="entry name" value="Acyl-CoA N-acyltransferases (Nat)"/>
    <property type="match status" value="1"/>
</dbReference>
<reference evidence="4 5" key="1">
    <citation type="journal article" date="2015" name="Nature">
        <title>rRNA introns, odd ribosomes, and small enigmatic genomes across a large radiation of phyla.</title>
        <authorList>
            <person name="Brown C.T."/>
            <person name="Hug L.A."/>
            <person name="Thomas B.C."/>
            <person name="Sharon I."/>
            <person name="Castelle C.J."/>
            <person name="Singh A."/>
            <person name="Wilkins M.J."/>
            <person name="Williams K.H."/>
            <person name="Banfield J.F."/>
        </authorList>
    </citation>
    <scope>NUCLEOTIDE SEQUENCE [LARGE SCALE GENOMIC DNA]</scope>
</reference>
<feature type="domain" description="N-acetyltransferase" evidence="3">
    <location>
        <begin position="2"/>
        <end position="140"/>
    </location>
</feature>